<keyword evidence="2" id="KW-1185">Reference proteome</keyword>
<evidence type="ECO:0000313" key="2">
    <source>
        <dbReference type="Proteomes" id="UP001629246"/>
    </source>
</evidence>
<name>A0ABW9A8G5_9BURK</name>
<accession>A0ABW9A8G5</accession>
<protein>
    <recommendedName>
        <fullName evidence="3">DUF86 domain-containing protein</fullName>
    </recommendedName>
</protein>
<evidence type="ECO:0000313" key="1">
    <source>
        <dbReference type="EMBL" id="MFL9924499.1"/>
    </source>
</evidence>
<gene>
    <name evidence="1" type="ORF">PQR62_09495</name>
</gene>
<dbReference type="Proteomes" id="UP001629246">
    <property type="component" value="Unassembled WGS sequence"/>
</dbReference>
<reference evidence="1 2" key="1">
    <citation type="journal article" date="2024" name="Chem. Sci.">
        <title>Discovery of megapolipeptins by genome mining of a Burkholderiales bacteria collection.</title>
        <authorList>
            <person name="Paulo B.S."/>
            <person name="Recchia M.J.J."/>
            <person name="Lee S."/>
            <person name="Fergusson C.H."/>
            <person name="Romanowski S.B."/>
            <person name="Hernandez A."/>
            <person name="Krull N."/>
            <person name="Liu D.Y."/>
            <person name="Cavanagh H."/>
            <person name="Bos A."/>
            <person name="Gray C.A."/>
            <person name="Murphy B.T."/>
            <person name="Linington R.G."/>
            <person name="Eustaquio A.S."/>
        </authorList>
    </citation>
    <scope>NUCLEOTIDE SEQUENCE [LARGE SCALE GENOMIC DNA]</scope>
    <source>
        <strain evidence="1 2">RL21-008-BIB-A</strain>
    </source>
</reference>
<dbReference type="EMBL" id="JAQQFM010000004">
    <property type="protein sequence ID" value="MFL9924499.1"/>
    <property type="molecule type" value="Genomic_DNA"/>
</dbReference>
<comment type="caution">
    <text evidence="1">The sequence shown here is derived from an EMBL/GenBank/DDBJ whole genome shotgun (WGS) entry which is preliminary data.</text>
</comment>
<sequence length="111" mass="12647">MNDKPGAERQTHAEWEKDLEAVDLEIVRLAIICQVRLLDPGIISHVLDDQAWVCGTEHPNAFKSLRGLLFLHYDMQQRMVESYGKVDTAEIVLRVREHLAPRISDQLGSLS</sequence>
<proteinExistence type="predicted"/>
<organism evidence="1 2">
    <name type="scientific">Herbaspirillum lusitanum</name>
    <dbReference type="NCBI Taxonomy" id="213312"/>
    <lineage>
        <taxon>Bacteria</taxon>
        <taxon>Pseudomonadati</taxon>
        <taxon>Pseudomonadota</taxon>
        <taxon>Betaproteobacteria</taxon>
        <taxon>Burkholderiales</taxon>
        <taxon>Oxalobacteraceae</taxon>
        <taxon>Herbaspirillum</taxon>
    </lineage>
</organism>
<evidence type="ECO:0008006" key="3">
    <source>
        <dbReference type="Google" id="ProtNLM"/>
    </source>
</evidence>
<dbReference type="RefSeq" id="WP_408157208.1">
    <property type="nucleotide sequence ID" value="NZ_JAQQFM010000004.1"/>
</dbReference>